<reference evidence="11 12" key="2">
    <citation type="submission" date="2006-07" db="EMBL/GenBank/DDBJ databases">
        <title>Sequencing of the draft genome and assembly of Chlorobium ferroxidans DSM 13031.</title>
        <authorList>
            <consortium name="US DOE Joint Genome Institute (JGI-PGF)"/>
            <person name="Copeland A."/>
            <person name="Lucas S."/>
            <person name="Lapidus A."/>
            <person name="Barry K."/>
            <person name="Glavina del Rio T."/>
            <person name="Dalin E."/>
            <person name="Tice H."/>
            <person name="Bruce D."/>
            <person name="Pitluck S."/>
            <person name="Richardson P."/>
        </authorList>
    </citation>
    <scope>NUCLEOTIDE SEQUENCE [LARGE SCALE GENOMIC DNA]</scope>
    <source>
        <strain evidence="11 12">DSM 13031</strain>
    </source>
</reference>
<dbReference type="HAMAP" id="MF_00639">
    <property type="entry name" value="MurD"/>
    <property type="match status" value="1"/>
</dbReference>
<dbReference type="Gene3D" id="3.90.190.20">
    <property type="entry name" value="Mur ligase, C-terminal domain"/>
    <property type="match status" value="1"/>
</dbReference>
<feature type="binding site" evidence="7">
    <location>
        <begin position="112"/>
        <end position="118"/>
    </location>
    <ligand>
        <name>ATP</name>
        <dbReference type="ChEBI" id="CHEBI:30616"/>
    </ligand>
</feature>
<dbReference type="UniPathway" id="UPA00219"/>
<dbReference type="InterPro" id="IPR013221">
    <property type="entry name" value="Mur_ligase_cen"/>
</dbReference>
<feature type="domain" description="Mur ligase central" evidence="10">
    <location>
        <begin position="110"/>
        <end position="304"/>
    </location>
</feature>
<keyword evidence="4 7" id="KW-0436">Ligase</keyword>
<dbReference type="GO" id="GO:0071555">
    <property type="term" value="P:cell wall organization"/>
    <property type="evidence" value="ECO:0007669"/>
    <property type="project" value="UniProtKB-KW"/>
</dbReference>
<dbReference type="SUPFAM" id="SSF53623">
    <property type="entry name" value="MurD-like peptide ligases, catalytic domain"/>
    <property type="match status" value="1"/>
</dbReference>
<dbReference type="SUPFAM" id="SSF53244">
    <property type="entry name" value="MurD-like peptide ligases, peptide-binding domain"/>
    <property type="match status" value="1"/>
</dbReference>
<dbReference type="PANTHER" id="PTHR43692:SF1">
    <property type="entry name" value="UDP-N-ACETYLMURAMOYLALANINE--D-GLUTAMATE LIGASE"/>
    <property type="match status" value="1"/>
</dbReference>
<dbReference type="InterPro" id="IPR036615">
    <property type="entry name" value="Mur_ligase_C_dom_sf"/>
</dbReference>
<comment type="catalytic activity">
    <reaction evidence="7 8">
        <text>UDP-N-acetyl-alpha-D-muramoyl-L-alanine + D-glutamate + ATP = UDP-N-acetyl-alpha-D-muramoyl-L-alanyl-D-glutamate + ADP + phosphate + H(+)</text>
        <dbReference type="Rhea" id="RHEA:16429"/>
        <dbReference type="ChEBI" id="CHEBI:15378"/>
        <dbReference type="ChEBI" id="CHEBI:29986"/>
        <dbReference type="ChEBI" id="CHEBI:30616"/>
        <dbReference type="ChEBI" id="CHEBI:43474"/>
        <dbReference type="ChEBI" id="CHEBI:83898"/>
        <dbReference type="ChEBI" id="CHEBI:83900"/>
        <dbReference type="ChEBI" id="CHEBI:456216"/>
        <dbReference type="EC" id="6.3.2.9"/>
    </reaction>
</comment>
<evidence type="ECO:0000259" key="9">
    <source>
        <dbReference type="Pfam" id="PF02875"/>
    </source>
</evidence>
<comment type="similarity">
    <text evidence="7">Belongs to the MurCDEF family.</text>
</comment>
<evidence type="ECO:0000256" key="1">
    <source>
        <dbReference type="ARBA" id="ARBA00004496"/>
    </source>
</evidence>
<comment type="subcellular location">
    <subcellularLocation>
        <location evidence="1 7 8">Cytoplasm</location>
    </subcellularLocation>
</comment>
<dbReference type="Gene3D" id="3.40.1190.10">
    <property type="entry name" value="Mur-like, catalytic domain"/>
    <property type="match status" value="1"/>
</dbReference>
<organism evidence="11 12">
    <name type="scientific">Chlorobium ferrooxidans DSM 13031</name>
    <dbReference type="NCBI Taxonomy" id="377431"/>
    <lineage>
        <taxon>Bacteria</taxon>
        <taxon>Pseudomonadati</taxon>
        <taxon>Chlorobiota</taxon>
        <taxon>Chlorobiia</taxon>
        <taxon>Chlorobiales</taxon>
        <taxon>Chlorobiaceae</taxon>
        <taxon>Chlorobium/Pelodictyon group</taxon>
        <taxon>Chlorobium</taxon>
    </lineage>
</organism>
<evidence type="ECO:0000313" key="11">
    <source>
        <dbReference type="EMBL" id="EAT58318.1"/>
    </source>
</evidence>
<evidence type="ECO:0000256" key="8">
    <source>
        <dbReference type="RuleBase" id="RU003664"/>
    </source>
</evidence>
<name>Q0YPU3_9CHLB</name>
<dbReference type="OrthoDB" id="9809796at2"/>
<dbReference type="InterPro" id="IPR005762">
    <property type="entry name" value="MurD"/>
</dbReference>
<keyword evidence="7 8" id="KW-0573">Peptidoglycan synthesis</keyword>
<evidence type="ECO:0000256" key="3">
    <source>
        <dbReference type="ARBA" id="ARBA00022490"/>
    </source>
</evidence>
<evidence type="ECO:0000256" key="4">
    <source>
        <dbReference type="ARBA" id="ARBA00022598"/>
    </source>
</evidence>
<comment type="pathway">
    <text evidence="2 7 8">Cell wall biogenesis; peptidoglycan biosynthesis.</text>
</comment>
<keyword evidence="6 7" id="KW-0067">ATP-binding</keyword>
<dbReference type="GO" id="GO:0051301">
    <property type="term" value="P:cell division"/>
    <property type="evidence" value="ECO:0007669"/>
    <property type="project" value="UniProtKB-KW"/>
</dbReference>
<dbReference type="EC" id="6.3.2.9" evidence="7 8"/>
<evidence type="ECO:0000313" key="12">
    <source>
        <dbReference type="Proteomes" id="UP000004162"/>
    </source>
</evidence>
<accession>Q0YPU3</accession>
<protein>
    <recommendedName>
        <fullName evidence="7 8">UDP-N-acetylmuramoylalanine--D-glutamate ligase</fullName>
        <ecNumber evidence="7 8">6.3.2.9</ecNumber>
    </recommendedName>
    <alternativeName>
        <fullName evidence="7">D-glutamic acid-adding enzyme</fullName>
    </alternativeName>
    <alternativeName>
        <fullName evidence="7">UDP-N-acetylmuramoyl-L-alanyl-D-glutamate synthetase</fullName>
    </alternativeName>
</protein>
<evidence type="ECO:0000256" key="2">
    <source>
        <dbReference type="ARBA" id="ARBA00004752"/>
    </source>
</evidence>
<comment type="function">
    <text evidence="7 8">Cell wall formation. Catalyzes the addition of glutamate to the nucleotide precursor UDP-N-acetylmuramoyl-L-alanine (UMA).</text>
</comment>
<dbReference type="RefSeq" id="WP_006367072.1">
    <property type="nucleotide sequence ID" value="NZ_AASE01000023.1"/>
</dbReference>
<keyword evidence="12" id="KW-1185">Reference proteome</keyword>
<dbReference type="Pfam" id="PF08245">
    <property type="entry name" value="Mur_ligase_M"/>
    <property type="match status" value="1"/>
</dbReference>
<dbReference type="InterPro" id="IPR004101">
    <property type="entry name" value="Mur_ligase_C"/>
</dbReference>
<evidence type="ECO:0000259" key="10">
    <source>
        <dbReference type="Pfam" id="PF08245"/>
    </source>
</evidence>
<keyword evidence="5 7" id="KW-0547">Nucleotide-binding</keyword>
<dbReference type="AlphaFoldDB" id="Q0YPU3"/>
<dbReference type="GO" id="GO:0009252">
    <property type="term" value="P:peptidoglycan biosynthetic process"/>
    <property type="evidence" value="ECO:0007669"/>
    <property type="project" value="UniProtKB-UniRule"/>
</dbReference>
<dbReference type="Gene3D" id="3.40.50.720">
    <property type="entry name" value="NAD(P)-binding Rossmann-like Domain"/>
    <property type="match status" value="1"/>
</dbReference>
<proteinExistence type="inferred from homology"/>
<evidence type="ECO:0000256" key="6">
    <source>
        <dbReference type="ARBA" id="ARBA00022840"/>
    </source>
</evidence>
<dbReference type="NCBIfam" id="TIGR01087">
    <property type="entry name" value="murD"/>
    <property type="match status" value="1"/>
</dbReference>
<dbReference type="Proteomes" id="UP000004162">
    <property type="component" value="Unassembled WGS sequence"/>
</dbReference>
<reference evidence="11 12" key="1">
    <citation type="submission" date="2006-07" db="EMBL/GenBank/DDBJ databases">
        <title>Annotation of the draft genome assembly of Chlorobium ferroxidans DSM 13031.</title>
        <authorList>
            <consortium name="US DOE Joint Genome Institute (JGI-ORNL)"/>
            <person name="Larimer F."/>
            <person name="Land M."/>
            <person name="Hauser L."/>
        </authorList>
    </citation>
    <scope>NUCLEOTIDE SEQUENCE [LARGE SCALE GENOMIC DNA]</scope>
    <source>
        <strain evidence="11 12">DSM 13031</strain>
    </source>
</reference>
<sequence>MDLSGKKVTVLGAAKSGIAAALLLHSKGAQVMVSELGRISAEAQQSLRASSIPFEDEGHSGRVYDADLCVISPGIPPTAKVVQAMQQRGIAIFSEIEIAALFCRARVVGITGTDGKTTTATLIHRICEADGLLHNYRAFSVGNIGIPFSSMVLEMHPRDVAVVELSSYQLERCVAFRPDIAVITNITPDHLARYEGDMHRYAAAKFRIYQNQGERDTLIYNDDDPLLTAHFAVDSARFPFQIVPFRMDQRAAHGSGRSMVFLDNDRVVFRTVSGEETVVATADFLKESFRGRHNIYNVLAAVAVSKVLGIESGVVRDVLSDFTGVEHRQEFVMTINGSGWINDSKATNLNAMRQALESAPGKVVLIAGGQDKGNDYATIAGLVRTKVTLIVAIGESKEKLVSAFEGVVPVRPAESLQAAVTMARHAVERGESVLFSPGCASFDMFENFEDRGRQFKQCVQQLSSC</sequence>
<dbReference type="EMBL" id="AASE01000023">
    <property type="protein sequence ID" value="EAT58318.1"/>
    <property type="molecule type" value="Genomic_DNA"/>
</dbReference>
<evidence type="ECO:0000256" key="5">
    <source>
        <dbReference type="ARBA" id="ARBA00022741"/>
    </source>
</evidence>
<dbReference type="PANTHER" id="PTHR43692">
    <property type="entry name" value="UDP-N-ACETYLMURAMOYLALANINE--D-GLUTAMATE LIGASE"/>
    <property type="match status" value="1"/>
</dbReference>
<dbReference type="GO" id="GO:0005737">
    <property type="term" value="C:cytoplasm"/>
    <property type="evidence" value="ECO:0007669"/>
    <property type="project" value="UniProtKB-SubCell"/>
</dbReference>
<dbReference type="SUPFAM" id="SSF51984">
    <property type="entry name" value="MurCD N-terminal domain"/>
    <property type="match status" value="1"/>
</dbReference>
<evidence type="ECO:0000256" key="7">
    <source>
        <dbReference type="HAMAP-Rule" id="MF_00639"/>
    </source>
</evidence>
<keyword evidence="7 8" id="KW-0132">Cell division</keyword>
<dbReference type="InterPro" id="IPR036565">
    <property type="entry name" value="Mur-like_cat_sf"/>
</dbReference>
<dbReference type="GO" id="GO:0005524">
    <property type="term" value="F:ATP binding"/>
    <property type="evidence" value="ECO:0007669"/>
    <property type="project" value="UniProtKB-UniRule"/>
</dbReference>
<dbReference type="Pfam" id="PF02875">
    <property type="entry name" value="Mur_ligase_C"/>
    <property type="match status" value="1"/>
</dbReference>
<keyword evidence="3 7" id="KW-0963">Cytoplasm</keyword>
<dbReference type="GO" id="GO:0008764">
    <property type="term" value="F:UDP-N-acetylmuramoylalanine-D-glutamate ligase activity"/>
    <property type="evidence" value="ECO:0007669"/>
    <property type="project" value="UniProtKB-UniRule"/>
</dbReference>
<keyword evidence="7 8" id="KW-0133">Cell shape</keyword>
<feature type="domain" description="Mur ligase C-terminal" evidence="9">
    <location>
        <begin position="327"/>
        <end position="437"/>
    </location>
</feature>
<comment type="caution">
    <text evidence="11">The sequence shown here is derived from an EMBL/GenBank/DDBJ whole genome shotgun (WGS) entry which is preliminary data.</text>
</comment>
<dbReference type="GO" id="GO:0008360">
    <property type="term" value="P:regulation of cell shape"/>
    <property type="evidence" value="ECO:0007669"/>
    <property type="project" value="UniProtKB-KW"/>
</dbReference>
<keyword evidence="7 8" id="KW-0961">Cell wall biogenesis/degradation</keyword>
<dbReference type="Pfam" id="PF21377">
    <property type="entry name" value="MurD_N"/>
    <property type="match status" value="1"/>
</dbReference>
<keyword evidence="7 8" id="KW-0131">Cell cycle</keyword>
<gene>
    <name evidence="7" type="primary">murD</name>
    <name evidence="11" type="ORF">CferDRAFT_0434</name>
</gene>